<sequence length="110" mass="12397">MRIGSNVKIPGDSHYKNKNIVLTLLKKIEMRKMTMPNFCINFLNKAAKLLPILYDFTVASLMDAWIKIMPPCLLAKLYAVASLADAWIKIGKTTSMRNLDPGRILRGCVD</sequence>
<evidence type="ECO:0000313" key="2">
    <source>
        <dbReference type="Proteomes" id="UP000283497"/>
    </source>
</evidence>
<dbReference type="AlphaFoldDB" id="A0A415G797"/>
<organism evidence="1 2">
    <name type="scientific">Anaerobutyricum hallii</name>
    <dbReference type="NCBI Taxonomy" id="39488"/>
    <lineage>
        <taxon>Bacteria</taxon>
        <taxon>Bacillati</taxon>
        <taxon>Bacillota</taxon>
        <taxon>Clostridia</taxon>
        <taxon>Lachnospirales</taxon>
        <taxon>Lachnospiraceae</taxon>
        <taxon>Anaerobutyricum</taxon>
    </lineage>
</organism>
<comment type="caution">
    <text evidence="1">The sequence shown here is derived from an EMBL/GenBank/DDBJ whole genome shotgun (WGS) entry which is preliminary data.</text>
</comment>
<dbReference type="Proteomes" id="UP000283497">
    <property type="component" value="Unassembled WGS sequence"/>
</dbReference>
<name>A0A415G797_9FIRM</name>
<accession>A0A415G797</accession>
<protein>
    <submittedName>
        <fullName evidence="1">Uncharacterized protein</fullName>
    </submittedName>
</protein>
<proteinExistence type="predicted"/>
<reference evidence="1 2" key="1">
    <citation type="submission" date="2018-08" db="EMBL/GenBank/DDBJ databases">
        <title>A genome reference for cultivated species of the human gut microbiota.</title>
        <authorList>
            <person name="Zou Y."/>
            <person name="Xue W."/>
            <person name="Luo G."/>
        </authorList>
    </citation>
    <scope>NUCLEOTIDE SEQUENCE [LARGE SCALE GENOMIC DNA]</scope>
    <source>
        <strain evidence="1 2">AF45-14BH</strain>
    </source>
</reference>
<gene>
    <name evidence="1" type="ORF">DW068_08350</name>
</gene>
<evidence type="ECO:0000313" key="1">
    <source>
        <dbReference type="EMBL" id="RHK39160.1"/>
    </source>
</evidence>
<dbReference type="EMBL" id="QRNJ01000028">
    <property type="protein sequence ID" value="RHK39160.1"/>
    <property type="molecule type" value="Genomic_DNA"/>
</dbReference>